<protein>
    <submittedName>
        <fullName evidence="2">Transcriptional regulator, ArsR family</fullName>
    </submittedName>
</protein>
<dbReference type="EMBL" id="FTPR01000004">
    <property type="protein sequence ID" value="SIT91387.1"/>
    <property type="molecule type" value="Genomic_DNA"/>
</dbReference>
<feature type="domain" description="HTH arsR-type" evidence="1">
    <location>
        <begin position="1"/>
        <end position="95"/>
    </location>
</feature>
<dbReference type="Pfam" id="PF12840">
    <property type="entry name" value="HTH_20"/>
    <property type="match status" value="1"/>
</dbReference>
<dbReference type="PROSITE" id="PS50987">
    <property type="entry name" value="HTH_ARSR_2"/>
    <property type="match status" value="1"/>
</dbReference>
<evidence type="ECO:0000313" key="3">
    <source>
        <dbReference type="Proteomes" id="UP000186997"/>
    </source>
</evidence>
<dbReference type="STRING" id="287098.SAMN05421665_3344"/>
<reference evidence="3" key="1">
    <citation type="submission" date="2017-01" db="EMBL/GenBank/DDBJ databases">
        <authorList>
            <person name="Varghese N."/>
            <person name="Submissions S."/>
        </authorList>
    </citation>
    <scope>NUCLEOTIDE SEQUENCE [LARGE SCALE GENOMIC DNA]</scope>
    <source>
        <strain evidence="3">DSM 29591</strain>
    </source>
</reference>
<dbReference type="AlphaFoldDB" id="A0A1R3XLR5"/>
<dbReference type="SUPFAM" id="SSF46785">
    <property type="entry name" value="Winged helix' DNA-binding domain"/>
    <property type="match status" value="1"/>
</dbReference>
<accession>A0A1R3XLR5</accession>
<dbReference type="PRINTS" id="PR00778">
    <property type="entry name" value="HTHARSR"/>
</dbReference>
<dbReference type="PANTHER" id="PTHR38600:SF2">
    <property type="entry name" value="SLL0088 PROTEIN"/>
    <property type="match status" value="1"/>
</dbReference>
<gene>
    <name evidence="2" type="ORF">SAMN05421665_3344</name>
</gene>
<sequence>MLDRMTKQLDSFFGAMSDPTRRAVIERLASGPASVSELHSPHKMALPTFMRHLKVLEETGIVRSIKKGRVRTCHIEAAPLIAAQGWLAWQREIWENRMNNLDALAHQIAAKEKDH</sequence>
<evidence type="ECO:0000259" key="1">
    <source>
        <dbReference type="PROSITE" id="PS50987"/>
    </source>
</evidence>
<dbReference type="InterPro" id="IPR001845">
    <property type="entry name" value="HTH_ArsR_DNA-bd_dom"/>
</dbReference>
<organism evidence="2 3">
    <name type="scientific">Yoonia rosea</name>
    <dbReference type="NCBI Taxonomy" id="287098"/>
    <lineage>
        <taxon>Bacteria</taxon>
        <taxon>Pseudomonadati</taxon>
        <taxon>Pseudomonadota</taxon>
        <taxon>Alphaproteobacteria</taxon>
        <taxon>Rhodobacterales</taxon>
        <taxon>Paracoccaceae</taxon>
        <taxon>Yoonia</taxon>
    </lineage>
</organism>
<dbReference type="InterPro" id="IPR036388">
    <property type="entry name" value="WH-like_DNA-bd_sf"/>
</dbReference>
<dbReference type="CDD" id="cd00090">
    <property type="entry name" value="HTH_ARSR"/>
    <property type="match status" value="1"/>
</dbReference>
<name>A0A1R3XLR5_9RHOB</name>
<dbReference type="NCBIfam" id="NF033788">
    <property type="entry name" value="HTH_metalloreg"/>
    <property type="match status" value="1"/>
</dbReference>
<dbReference type="GO" id="GO:0003700">
    <property type="term" value="F:DNA-binding transcription factor activity"/>
    <property type="evidence" value="ECO:0007669"/>
    <property type="project" value="InterPro"/>
</dbReference>
<keyword evidence="3" id="KW-1185">Reference proteome</keyword>
<dbReference type="SMART" id="SM00418">
    <property type="entry name" value="HTH_ARSR"/>
    <property type="match status" value="1"/>
</dbReference>
<proteinExistence type="predicted"/>
<dbReference type="InterPro" id="IPR036390">
    <property type="entry name" value="WH_DNA-bd_sf"/>
</dbReference>
<evidence type="ECO:0000313" key="2">
    <source>
        <dbReference type="EMBL" id="SIT91387.1"/>
    </source>
</evidence>
<dbReference type="InterPro" id="IPR011991">
    <property type="entry name" value="ArsR-like_HTH"/>
</dbReference>
<dbReference type="Proteomes" id="UP000186997">
    <property type="component" value="Unassembled WGS sequence"/>
</dbReference>
<dbReference type="Gene3D" id="1.10.10.10">
    <property type="entry name" value="Winged helix-like DNA-binding domain superfamily/Winged helix DNA-binding domain"/>
    <property type="match status" value="1"/>
</dbReference>
<dbReference type="PANTHER" id="PTHR38600">
    <property type="entry name" value="TRANSCRIPTIONAL REGULATORY PROTEIN"/>
    <property type="match status" value="1"/>
</dbReference>